<gene>
    <name evidence="2" type="ORF">Tci_607029</name>
</gene>
<feature type="region of interest" description="Disordered" evidence="1">
    <location>
        <begin position="165"/>
        <end position="206"/>
    </location>
</feature>
<feature type="region of interest" description="Disordered" evidence="1">
    <location>
        <begin position="236"/>
        <end position="267"/>
    </location>
</feature>
<proteinExistence type="predicted"/>
<dbReference type="EMBL" id="BKCJ010409087">
    <property type="protein sequence ID" value="GFA35057.1"/>
    <property type="molecule type" value="Genomic_DNA"/>
</dbReference>
<feature type="compositionally biased region" description="Low complexity" evidence="1">
    <location>
        <begin position="237"/>
        <end position="246"/>
    </location>
</feature>
<feature type="non-terminal residue" evidence="2">
    <location>
        <position position="1"/>
    </location>
</feature>
<feature type="compositionally biased region" description="Basic and acidic residues" evidence="1">
    <location>
        <begin position="174"/>
        <end position="206"/>
    </location>
</feature>
<keyword evidence="2" id="KW-0808">Transferase</keyword>
<sequence>LPPESIDSYKNLKAAFLAYFMQQKKYVKDPVEIHNIKQKDEETIEDFMEHFKVETGRMKGAPECMRISGFMHVVNNPELTKRLNEHVPKTMEEMMITTLSLGPSPKSNLVWTSFCRSRRTFSMIIGFQTSSLGTRREYSSTRITISSGRKVIEGIVRLTDLAKLTCQARPNPKPRGDSRDHPRGRSRPHRLDTSNEDRPKDRERFRSVGESYDDYFSHSYHDGNCFCHMKRQRDSESLLSSVSKSDSSNRKYRRSRSKRHKSTDEEDLTRPWMCEEEDPFTHRIRNFESSRRTRMPNNIKTYNGTGDPKDHVKIFQAATQVERWVMPTCIPGVFHATKEICQGSGGDPKQKDGETIEDFMKRFKVETGRIKGAPECMRISGFMHGENNPELTKRLNEHVPKTMEEIMITTIAFIRGEAAMLLAKRKVMHQGRHRTSPKGKT</sequence>
<dbReference type="PANTHER" id="PTHR33223">
    <property type="entry name" value="CCHC-TYPE DOMAIN-CONTAINING PROTEIN"/>
    <property type="match status" value="1"/>
</dbReference>
<protein>
    <submittedName>
        <fullName evidence="2">Reverse transcriptase domain-containing protein</fullName>
    </submittedName>
</protein>
<name>A0A699JH51_TANCI</name>
<reference evidence="2" key="1">
    <citation type="journal article" date="2019" name="Sci. Rep.">
        <title>Draft genome of Tanacetum cinerariifolium, the natural source of mosquito coil.</title>
        <authorList>
            <person name="Yamashiro T."/>
            <person name="Shiraishi A."/>
            <person name="Satake H."/>
            <person name="Nakayama K."/>
        </authorList>
    </citation>
    <scope>NUCLEOTIDE SEQUENCE</scope>
</reference>
<dbReference type="GO" id="GO:0003964">
    <property type="term" value="F:RNA-directed DNA polymerase activity"/>
    <property type="evidence" value="ECO:0007669"/>
    <property type="project" value="UniProtKB-KW"/>
</dbReference>
<keyword evidence="2" id="KW-0695">RNA-directed DNA polymerase</keyword>
<feature type="compositionally biased region" description="Basic residues" evidence="1">
    <location>
        <begin position="250"/>
        <end position="261"/>
    </location>
</feature>
<accession>A0A699JH51</accession>
<comment type="caution">
    <text evidence="2">The sequence shown here is derived from an EMBL/GenBank/DDBJ whole genome shotgun (WGS) entry which is preliminary data.</text>
</comment>
<organism evidence="2">
    <name type="scientific">Tanacetum cinerariifolium</name>
    <name type="common">Dalmatian daisy</name>
    <name type="synonym">Chrysanthemum cinerariifolium</name>
    <dbReference type="NCBI Taxonomy" id="118510"/>
    <lineage>
        <taxon>Eukaryota</taxon>
        <taxon>Viridiplantae</taxon>
        <taxon>Streptophyta</taxon>
        <taxon>Embryophyta</taxon>
        <taxon>Tracheophyta</taxon>
        <taxon>Spermatophyta</taxon>
        <taxon>Magnoliopsida</taxon>
        <taxon>eudicotyledons</taxon>
        <taxon>Gunneridae</taxon>
        <taxon>Pentapetalae</taxon>
        <taxon>asterids</taxon>
        <taxon>campanulids</taxon>
        <taxon>Asterales</taxon>
        <taxon>Asteraceae</taxon>
        <taxon>Asteroideae</taxon>
        <taxon>Anthemideae</taxon>
        <taxon>Anthemidinae</taxon>
        <taxon>Tanacetum</taxon>
    </lineage>
</organism>
<dbReference type="AlphaFoldDB" id="A0A699JH51"/>
<evidence type="ECO:0000256" key="1">
    <source>
        <dbReference type="SAM" id="MobiDB-lite"/>
    </source>
</evidence>
<dbReference type="PANTHER" id="PTHR33223:SF11">
    <property type="entry name" value="ELEMENT PROTEIN, PUTATIVE-RELATED"/>
    <property type="match status" value="1"/>
</dbReference>
<keyword evidence="2" id="KW-0548">Nucleotidyltransferase</keyword>
<evidence type="ECO:0000313" key="2">
    <source>
        <dbReference type="EMBL" id="GFA35057.1"/>
    </source>
</evidence>